<dbReference type="Pfam" id="PF03466">
    <property type="entry name" value="LysR_substrate"/>
    <property type="match status" value="1"/>
</dbReference>
<reference evidence="6 7" key="1">
    <citation type="submission" date="2023-11" db="EMBL/GenBank/DDBJ databases">
        <title>Plant-associative lifestyle of Vibrio porteresiae and its evolutionary dynamics.</title>
        <authorList>
            <person name="Rameshkumar N."/>
            <person name="Kirti K."/>
        </authorList>
    </citation>
    <scope>NUCLEOTIDE SEQUENCE [LARGE SCALE GENOMIC DNA]</scope>
    <source>
        <strain evidence="6 7">MSSRF30</strain>
    </source>
</reference>
<dbReference type="EMBL" id="CP138203">
    <property type="protein sequence ID" value="WPC73419.1"/>
    <property type="molecule type" value="Genomic_DNA"/>
</dbReference>
<organism evidence="6 7">
    <name type="scientific">Vibrio porteresiae DSM 19223</name>
    <dbReference type="NCBI Taxonomy" id="1123496"/>
    <lineage>
        <taxon>Bacteria</taxon>
        <taxon>Pseudomonadati</taxon>
        <taxon>Pseudomonadota</taxon>
        <taxon>Gammaproteobacteria</taxon>
        <taxon>Vibrionales</taxon>
        <taxon>Vibrionaceae</taxon>
        <taxon>Vibrio</taxon>
    </lineage>
</organism>
<dbReference type="Gene3D" id="3.40.190.10">
    <property type="entry name" value="Periplasmic binding protein-like II"/>
    <property type="match status" value="2"/>
</dbReference>
<proteinExistence type="inferred from homology"/>
<name>A0ABZ0QAD9_9VIBR</name>
<dbReference type="Proteomes" id="UP001304071">
    <property type="component" value="Chromosome 1"/>
</dbReference>
<evidence type="ECO:0000313" key="7">
    <source>
        <dbReference type="Proteomes" id="UP001304071"/>
    </source>
</evidence>
<keyword evidence="2" id="KW-0805">Transcription regulation</keyword>
<keyword evidence="7" id="KW-1185">Reference proteome</keyword>
<dbReference type="PRINTS" id="PR00039">
    <property type="entry name" value="HTHLYSR"/>
</dbReference>
<dbReference type="InterPro" id="IPR036390">
    <property type="entry name" value="WH_DNA-bd_sf"/>
</dbReference>
<dbReference type="InterPro" id="IPR005119">
    <property type="entry name" value="LysR_subst-bd"/>
</dbReference>
<dbReference type="SUPFAM" id="SSF53850">
    <property type="entry name" value="Periplasmic binding protein-like II"/>
    <property type="match status" value="1"/>
</dbReference>
<feature type="domain" description="HTH lysR-type" evidence="5">
    <location>
        <begin position="7"/>
        <end position="64"/>
    </location>
</feature>
<accession>A0ABZ0QAD9</accession>
<evidence type="ECO:0000313" key="6">
    <source>
        <dbReference type="EMBL" id="WPC73419.1"/>
    </source>
</evidence>
<dbReference type="PROSITE" id="PS50931">
    <property type="entry name" value="HTH_LYSR"/>
    <property type="match status" value="1"/>
</dbReference>
<evidence type="ECO:0000256" key="1">
    <source>
        <dbReference type="ARBA" id="ARBA00009437"/>
    </source>
</evidence>
<keyword evidence="4" id="KW-0804">Transcription</keyword>
<keyword evidence="3" id="KW-0238">DNA-binding</keyword>
<dbReference type="SUPFAM" id="SSF46785">
    <property type="entry name" value="Winged helix' DNA-binding domain"/>
    <property type="match status" value="1"/>
</dbReference>
<evidence type="ECO:0000259" key="5">
    <source>
        <dbReference type="PROSITE" id="PS50931"/>
    </source>
</evidence>
<evidence type="ECO:0000256" key="3">
    <source>
        <dbReference type="ARBA" id="ARBA00023125"/>
    </source>
</evidence>
<dbReference type="PANTHER" id="PTHR30118:SF15">
    <property type="entry name" value="TRANSCRIPTIONAL REGULATORY PROTEIN"/>
    <property type="match status" value="1"/>
</dbReference>
<dbReference type="InterPro" id="IPR050389">
    <property type="entry name" value="LysR-type_TF"/>
</dbReference>
<dbReference type="Gene3D" id="1.10.10.10">
    <property type="entry name" value="Winged helix-like DNA-binding domain superfamily/Winged helix DNA-binding domain"/>
    <property type="match status" value="1"/>
</dbReference>
<sequence>MSGIQRLDIKQLRVLEALLIERNLSRVAAQMGLTQQAISEQLRKLRALFNDELFVRQGNTMVPTPLAIELGRRVSSILSDMESLLTLHEFTPSLYEGVITISATDYAIDALLPQFLKAVRKEAPLLKIIITDFESDNVGPLLTSGELDFALTFPPFVPDYIKRFVLFDEQHICVASVESPMQDQSLSIADIAALPQLVISPSKANLKGSHDEWFAKQGLKRNIVMSIPSFKAAPDILYTTDMIAFYPSRLLPNPKVKPLNIDINTPKFEVIAAWHTRTEQSQIHQWVLAKLREVCSE</sequence>
<dbReference type="InterPro" id="IPR036388">
    <property type="entry name" value="WH-like_DNA-bd_sf"/>
</dbReference>
<dbReference type="InterPro" id="IPR000847">
    <property type="entry name" value="LysR_HTH_N"/>
</dbReference>
<evidence type="ECO:0000256" key="2">
    <source>
        <dbReference type="ARBA" id="ARBA00023015"/>
    </source>
</evidence>
<protein>
    <submittedName>
        <fullName evidence="6">LysR family transcriptional regulator</fullName>
    </submittedName>
</protein>
<gene>
    <name evidence="6" type="ORF">R8Z52_15065</name>
</gene>
<dbReference type="RefSeq" id="WP_261893276.1">
    <property type="nucleotide sequence ID" value="NZ_AP024895.1"/>
</dbReference>
<evidence type="ECO:0000256" key="4">
    <source>
        <dbReference type="ARBA" id="ARBA00023163"/>
    </source>
</evidence>
<comment type="similarity">
    <text evidence="1">Belongs to the LysR transcriptional regulatory family.</text>
</comment>
<dbReference type="PANTHER" id="PTHR30118">
    <property type="entry name" value="HTH-TYPE TRANSCRIPTIONAL REGULATOR LEUO-RELATED"/>
    <property type="match status" value="1"/>
</dbReference>
<dbReference type="Pfam" id="PF00126">
    <property type="entry name" value="HTH_1"/>
    <property type="match status" value="1"/>
</dbReference>